<dbReference type="InterPro" id="IPR036318">
    <property type="entry name" value="FAD-bd_PCMH-like_sf"/>
</dbReference>
<gene>
    <name evidence="2" type="ORF">FEM03_02045</name>
</gene>
<sequence length="275" mass="30131">MDLNTVTSYHRPASPDQITSWQFGDSWLAGGTWLFSEPQVGITNLIDITAFDWPSLTITPAGLEIAATCKITDLETFTAPSHLHWQSLPLLGECARSLLASFKIKNEATVGGNLIMSLPAGAMISLTAALEAILTLHPRQGEPRQTSVIDFVTGNHQNTLQPGELLRSILIPDHALQKTYAFHRFSLSQEGRSSVLLIGTLCPNTGNFILTITAATPRPIQLTFDTIPDADAIKSTITTAIPDGQWFDDPHGTPDHRQHLTHYFAQQIREELSSI</sequence>
<feature type="domain" description="FAD-binding PCMH-type" evidence="1">
    <location>
        <begin position="1"/>
        <end position="176"/>
    </location>
</feature>
<dbReference type="SUPFAM" id="SSF56176">
    <property type="entry name" value="FAD-binding/transporter-associated domain-like"/>
    <property type="match status" value="1"/>
</dbReference>
<organism evidence="2 3">
    <name type="scientific">Phragmitibacter flavus</name>
    <dbReference type="NCBI Taxonomy" id="2576071"/>
    <lineage>
        <taxon>Bacteria</taxon>
        <taxon>Pseudomonadati</taxon>
        <taxon>Verrucomicrobiota</taxon>
        <taxon>Verrucomicrobiia</taxon>
        <taxon>Verrucomicrobiales</taxon>
        <taxon>Verrucomicrobiaceae</taxon>
        <taxon>Phragmitibacter</taxon>
    </lineage>
</organism>
<dbReference type="OrthoDB" id="9789842at2"/>
<evidence type="ECO:0000259" key="1">
    <source>
        <dbReference type="PROSITE" id="PS51387"/>
    </source>
</evidence>
<dbReference type="GO" id="GO:0016491">
    <property type="term" value="F:oxidoreductase activity"/>
    <property type="evidence" value="ECO:0007669"/>
    <property type="project" value="InterPro"/>
</dbReference>
<name>A0A5R8KIT4_9BACT</name>
<dbReference type="PANTHER" id="PTHR42659">
    <property type="entry name" value="XANTHINE DEHYDROGENASE SUBUNIT C-RELATED"/>
    <property type="match status" value="1"/>
</dbReference>
<evidence type="ECO:0000313" key="3">
    <source>
        <dbReference type="Proteomes" id="UP000306196"/>
    </source>
</evidence>
<dbReference type="InterPro" id="IPR016166">
    <property type="entry name" value="FAD-bd_PCMH"/>
</dbReference>
<dbReference type="PROSITE" id="PS51387">
    <property type="entry name" value="FAD_PCMH"/>
    <property type="match status" value="1"/>
</dbReference>
<dbReference type="Pfam" id="PF00941">
    <property type="entry name" value="FAD_binding_5"/>
    <property type="match status" value="1"/>
</dbReference>
<dbReference type="Gene3D" id="3.30.465.10">
    <property type="match status" value="1"/>
</dbReference>
<accession>A0A5R8KIT4</accession>
<dbReference type="PANTHER" id="PTHR42659:SF9">
    <property type="entry name" value="XANTHINE DEHYDROGENASE FAD-BINDING SUBUNIT XDHB-RELATED"/>
    <property type="match status" value="1"/>
</dbReference>
<dbReference type="InterPro" id="IPR051312">
    <property type="entry name" value="Diverse_Substr_Oxidored"/>
</dbReference>
<reference evidence="2 3" key="1">
    <citation type="submission" date="2019-05" db="EMBL/GenBank/DDBJ databases">
        <title>Verrucobacter flavum gen. nov., sp. nov. a new member of the family Verrucomicrobiaceae.</title>
        <authorList>
            <person name="Szuroczki S."/>
            <person name="Abbaszade G."/>
            <person name="Szabo A."/>
            <person name="Felfoldi T."/>
            <person name="Schumann P."/>
            <person name="Boka K."/>
            <person name="Keki Z."/>
            <person name="Toumi M."/>
            <person name="Toth E."/>
        </authorList>
    </citation>
    <scope>NUCLEOTIDE SEQUENCE [LARGE SCALE GENOMIC DNA]</scope>
    <source>
        <strain evidence="2 3">MG-N-17</strain>
    </source>
</reference>
<dbReference type="EMBL" id="VAUV01000002">
    <property type="protein sequence ID" value="TLD72160.1"/>
    <property type="molecule type" value="Genomic_DNA"/>
</dbReference>
<protein>
    <submittedName>
        <fullName evidence="2">FAD-binding molybdopterin dehydrogenase</fullName>
    </submittedName>
</protein>
<keyword evidence="3" id="KW-1185">Reference proteome</keyword>
<dbReference type="AlphaFoldDB" id="A0A5R8KIT4"/>
<comment type="caution">
    <text evidence="2">The sequence shown here is derived from an EMBL/GenBank/DDBJ whole genome shotgun (WGS) entry which is preliminary data.</text>
</comment>
<proteinExistence type="predicted"/>
<dbReference type="InterPro" id="IPR016169">
    <property type="entry name" value="FAD-bd_PCMH_sub2"/>
</dbReference>
<dbReference type="InterPro" id="IPR002346">
    <property type="entry name" value="Mopterin_DH_FAD-bd"/>
</dbReference>
<dbReference type="Proteomes" id="UP000306196">
    <property type="component" value="Unassembled WGS sequence"/>
</dbReference>
<evidence type="ECO:0000313" key="2">
    <source>
        <dbReference type="EMBL" id="TLD72160.1"/>
    </source>
</evidence>
<dbReference type="GO" id="GO:0071949">
    <property type="term" value="F:FAD binding"/>
    <property type="evidence" value="ECO:0007669"/>
    <property type="project" value="InterPro"/>
</dbReference>
<dbReference type="RefSeq" id="WP_138084515.1">
    <property type="nucleotide sequence ID" value="NZ_VAUV01000002.1"/>
</dbReference>